<organism evidence="4 5">
    <name type="scientific">Desulfovibrio gilichinskyi</name>
    <dbReference type="NCBI Taxonomy" id="1519643"/>
    <lineage>
        <taxon>Bacteria</taxon>
        <taxon>Pseudomonadati</taxon>
        <taxon>Thermodesulfobacteriota</taxon>
        <taxon>Desulfovibrionia</taxon>
        <taxon>Desulfovibrionales</taxon>
        <taxon>Desulfovibrionaceae</taxon>
        <taxon>Desulfovibrio</taxon>
    </lineage>
</organism>
<evidence type="ECO:0000259" key="3">
    <source>
        <dbReference type="PROSITE" id="PS51186"/>
    </source>
</evidence>
<sequence length="142" mass="16065">MEIFLRFDLENIDWKSVCEIFEKAPLGTRDPVKLMIASENSAVVCFAWDSNRIIGFGRALSDGVTCAAIYDLCLLPEYQSKGIGRLIMNGILEKLQNQNVILYAVPGKQGFYEKLGFKTMLTAMGSFIDMEKMKQMNYISKD</sequence>
<dbReference type="Gene3D" id="3.40.630.30">
    <property type="match status" value="1"/>
</dbReference>
<dbReference type="STRING" id="1519643.SAMN06295933_3084"/>
<dbReference type="EMBL" id="FWZU01000005">
    <property type="protein sequence ID" value="SMF35460.1"/>
    <property type="molecule type" value="Genomic_DNA"/>
</dbReference>
<dbReference type="InterPro" id="IPR016181">
    <property type="entry name" value="Acyl_CoA_acyltransferase"/>
</dbReference>
<dbReference type="PANTHER" id="PTHR43626">
    <property type="entry name" value="ACYL-COA N-ACYLTRANSFERASE"/>
    <property type="match status" value="1"/>
</dbReference>
<dbReference type="PANTHER" id="PTHR43626:SF4">
    <property type="entry name" value="GCN5-RELATED N-ACETYLTRANSFERASE 2, CHLOROPLASTIC"/>
    <property type="match status" value="1"/>
</dbReference>
<keyword evidence="2" id="KW-0012">Acyltransferase</keyword>
<dbReference type="InterPro" id="IPR000182">
    <property type="entry name" value="GNAT_dom"/>
</dbReference>
<dbReference type="OrthoDB" id="9775804at2"/>
<protein>
    <submittedName>
        <fullName evidence="4">Acetyltransferase (GNAT) domain-containing protein</fullName>
    </submittedName>
</protein>
<evidence type="ECO:0000313" key="5">
    <source>
        <dbReference type="Proteomes" id="UP000192906"/>
    </source>
</evidence>
<dbReference type="Pfam" id="PF00583">
    <property type="entry name" value="Acetyltransf_1"/>
    <property type="match status" value="1"/>
</dbReference>
<gene>
    <name evidence="4" type="ORF">SAMN06295933_3084</name>
</gene>
<dbReference type="GO" id="GO:0005737">
    <property type="term" value="C:cytoplasm"/>
    <property type="evidence" value="ECO:0007669"/>
    <property type="project" value="TreeGrafter"/>
</dbReference>
<dbReference type="PROSITE" id="PS51186">
    <property type="entry name" value="GNAT"/>
    <property type="match status" value="1"/>
</dbReference>
<evidence type="ECO:0000256" key="1">
    <source>
        <dbReference type="ARBA" id="ARBA00022679"/>
    </source>
</evidence>
<keyword evidence="1 4" id="KW-0808">Transferase</keyword>
<name>A0A1X7EKI1_9BACT</name>
<dbReference type="Proteomes" id="UP000192906">
    <property type="component" value="Unassembled WGS sequence"/>
</dbReference>
<dbReference type="AlphaFoldDB" id="A0A1X7EKI1"/>
<reference evidence="5" key="1">
    <citation type="submission" date="2017-04" db="EMBL/GenBank/DDBJ databases">
        <authorList>
            <person name="Varghese N."/>
            <person name="Submissions S."/>
        </authorList>
    </citation>
    <scope>NUCLEOTIDE SEQUENCE [LARGE SCALE GENOMIC DNA]</scope>
    <source>
        <strain evidence="5">K3S</strain>
    </source>
</reference>
<evidence type="ECO:0000313" key="4">
    <source>
        <dbReference type="EMBL" id="SMF35460.1"/>
    </source>
</evidence>
<evidence type="ECO:0000256" key="2">
    <source>
        <dbReference type="ARBA" id="ARBA00023315"/>
    </source>
</evidence>
<accession>A0A1X7EKI1</accession>
<dbReference type="RefSeq" id="WP_085103803.1">
    <property type="nucleotide sequence ID" value="NZ_FWZU01000005.1"/>
</dbReference>
<dbReference type="InterPro" id="IPR045039">
    <property type="entry name" value="NSI-like"/>
</dbReference>
<keyword evidence="5" id="KW-1185">Reference proteome</keyword>
<proteinExistence type="predicted"/>
<dbReference type="CDD" id="cd04301">
    <property type="entry name" value="NAT_SF"/>
    <property type="match status" value="1"/>
</dbReference>
<feature type="domain" description="N-acetyltransferase" evidence="3">
    <location>
        <begin position="5"/>
        <end position="135"/>
    </location>
</feature>
<dbReference type="GO" id="GO:0008080">
    <property type="term" value="F:N-acetyltransferase activity"/>
    <property type="evidence" value="ECO:0007669"/>
    <property type="project" value="InterPro"/>
</dbReference>
<dbReference type="SUPFAM" id="SSF55729">
    <property type="entry name" value="Acyl-CoA N-acyltransferases (Nat)"/>
    <property type="match status" value="1"/>
</dbReference>